<dbReference type="InterPro" id="IPR000182">
    <property type="entry name" value="GNAT_dom"/>
</dbReference>
<dbReference type="EMBL" id="DVJP01000023">
    <property type="protein sequence ID" value="HIS75712.1"/>
    <property type="molecule type" value="Genomic_DNA"/>
</dbReference>
<proteinExistence type="predicted"/>
<evidence type="ECO:0000259" key="1">
    <source>
        <dbReference type="PROSITE" id="PS51186"/>
    </source>
</evidence>
<accession>A0A9D1JZG5</accession>
<dbReference type="InterPro" id="IPR016181">
    <property type="entry name" value="Acyl_CoA_acyltransferase"/>
</dbReference>
<reference evidence="2" key="1">
    <citation type="submission" date="2020-10" db="EMBL/GenBank/DDBJ databases">
        <authorList>
            <person name="Gilroy R."/>
        </authorList>
    </citation>
    <scope>NUCLEOTIDE SEQUENCE</scope>
    <source>
        <strain evidence="2">CHK199-13235</strain>
    </source>
</reference>
<evidence type="ECO:0000313" key="3">
    <source>
        <dbReference type="Proteomes" id="UP000824002"/>
    </source>
</evidence>
<dbReference type="GO" id="GO:0016747">
    <property type="term" value="F:acyltransferase activity, transferring groups other than amino-acyl groups"/>
    <property type="evidence" value="ECO:0007669"/>
    <property type="project" value="InterPro"/>
</dbReference>
<feature type="domain" description="N-acetyltransferase" evidence="1">
    <location>
        <begin position="3"/>
        <end position="151"/>
    </location>
</feature>
<comment type="caution">
    <text evidence="2">The sequence shown here is derived from an EMBL/GenBank/DDBJ whole genome shotgun (WGS) entry which is preliminary data.</text>
</comment>
<reference evidence="2" key="2">
    <citation type="journal article" date="2021" name="PeerJ">
        <title>Extensive microbial diversity within the chicken gut microbiome revealed by metagenomics and culture.</title>
        <authorList>
            <person name="Gilroy R."/>
            <person name="Ravi A."/>
            <person name="Getino M."/>
            <person name="Pursley I."/>
            <person name="Horton D.L."/>
            <person name="Alikhan N.F."/>
            <person name="Baker D."/>
            <person name="Gharbi K."/>
            <person name="Hall N."/>
            <person name="Watson M."/>
            <person name="Adriaenssens E.M."/>
            <person name="Foster-Nyarko E."/>
            <person name="Jarju S."/>
            <person name="Secka A."/>
            <person name="Antonio M."/>
            <person name="Oren A."/>
            <person name="Chaudhuri R.R."/>
            <person name="La Ragione R."/>
            <person name="Hildebrand F."/>
            <person name="Pallen M.J."/>
        </authorList>
    </citation>
    <scope>NUCLEOTIDE SEQUENCE</scope>
    <source>
        <strain evidence="2">CHK199-13235</strain>
    </source>
</reference>
<dbReference type="AlphaFoldDB" id="A0A9D1JZG5"/>
<dbReference type="Pfam" id="PF13508">
    <property type="entry name" value="Acetyltransf_7"/>
    <property type="match status" value="1"/>
</dbReference>
<dbReference type="Gene3D" id="3.40.630.30">
    <property type="match status" value="1"/>
</dbReference>
<dbReference type="SUPFAM" id="SSF55729">
    <property type="entry name" value="Acyl-CoA N-acyltransferases (Nat)"/>
    <property type="match status" value="1"/>
</dbReference>
<dbReference type="PROSITE" id="PS51186">
    <property type="entry name" value="GNAT"/>
    <property type="match status" value="1"/>
</dbReference>
<name>A0A9D1JZG5_9FIRM</name>
<dbReference type="CDD" id="cd04301">
    <property type="entry name" value="NAT_SF"/>
    <property type="match status" value="1"/>
</dbReference>
<organism evidence="2 3">
    <name type="scientific">Candidatus Merdivicinus excrementipullorum</name>
    <dbReference type="NCBI Taxonomy" id="2840867"/>
    <lineage>
        <taxon>Bacteria</taxon>
        <taxon>Bacillati</taxon>
        <taxon>Bacillota</taxon>
        <taxon>Clostridia</taxon>
        <taxon>Eubacteriales</taxon>
        <taxon>Oscillospiraceae</taxon>
        <taxon>Oscillospiraceae incertae sedis</taxon>
        <taxon>Candidatus Merdivicinus</taxon>
    </lineage>
</organism>
<gene>
    <name evidence="2" type="ORF">IAB51_02780</name>
</gene>
<protein>
    <submittedName>
        <fullName evidence="2">GNAT family N-acetyltransferase</fullName>
    </submittedName>
</protein>
<evidence type="ECO:0000313" key="2">
    <source>
        <dbReference type="EMBL" id="HIS75712.1"/>
    </source>
</evidence>
<sequence>MKLQVRNVTWKSRKVKEIYLDSFPKKERMPFWTMLLLSKMDSTKFWEFSDGETVCGFAYVAAVQNIVFIMFLAVDPACRSRGYGSAALAEIARRFPQSKILVSIEQCAEGAENLEQRKRRKRFYLENGYEETGFMTELSNVKQEILIQNGEFDPDEFAAFFKAYSNGTMNPRIWKAEETE</sequence>
<dbReference type="Proteomes" id="UP000824002">
    <property type="component" value="Unassembled WGS sequence"/>
</dbReference>